<organism evidence="3 4">
    <name type="scientific">Pseudoxanthomonas suwonensis</name>
    <dbReference type="NCBI Taxonomy" id="314722"/>
    <lineage>
        <taxon>Bacteria</taxon>
        <taxon>Pseudomonadati</taxon>
        <taxon>Pseudomonadota</taxon>
        <taxon>Gammaproteobacteria</taxon>
        <taxon>Lysobacterales</taxon>
        <taxon>Lysobacteraceae</taxon>
        <taxon>Pseudoxanthomonas</taxon>
    </lineage>
</organism>
<dbReference type="InterPro" id="IPR010679">
    <property type="entry name" value="DUF1254"/>
</dbReference>
<evidence type="ECO:0000313" key="3">
    <source>
        <dbReference type="EMBL" id="AKC85792.1"/>
    </source>
</evidence>
<sequence length="440" mass="48801">MKSWFGLVATPLITASVAVSGHAPAQPLDKKAVADAYVYLLGRAIPIRQEHTDLKEPGVDYNVIKYNPRGSADFVNPNLDVAYLEAWIAVDDDTPVLLEVPKVEGRYYVAQILDEWGEVITNIHGRDYPHNPYGKFALVAPGSQAKIPADAVRIELNSYKAKLLGRVELKDDPDGAMALQKQFRLTPLGTPKIRPAVPIPMFDNKSLMGVEIFDHADAIIDSAHDVSPVAAQMQARARHYARLAKDPVQRKALDEMIRKEVVPEFLDYAVTKSAVYENQWLGSLGMGNYGSNYWTRTSVNLVGLWGNTNAEVVYYVGTVDADGKPLNGANRYVLEFPADSRPETVVDAYWSIILVDVPDYRVVPNSLNRFNFNNYSGLKDQADGSLRILVSARPDEAIAPESNWLPAPDGKGFSLTLRLYVPKEAVRKGQWFPPALKRVP</sequence>
<gene>
    <name evidence="3" type="ORF">WQ53_02465</name>
</gene>
<dbReference type="AlphaFoldDB" id="A0A0E3Z1R2"/>
<dbReference type="Proteomes" id="UP000033067">
    <property type="component" value="Chromosome"/>
</dbReference>
<dbReference type="Gene3D" id="2.60.40.1610">
    <property type="entry name" value="Domain of unknown function DUF1254"/>
    <property type="match status" value="1"/>
</dbReference>
<dbReference type="RefSeq" id="WP_052630081.1">
    <property type="nucleotide sequence ID" value="NZ_CP011144.1"/>
</dbReference>
<dbReference type="Pfam" id="PF06742">
    <property type="entry name" value="DUF1214"/>
    <property type="match status" value="1"/>
</dbReference>
<dbReference type="InterPro" id="IPR010621">
    <property type="entry name" value="DUF1214"/>
</dbReference>
<dbReference type="InterPro" id="IPR037049">
    <property type="entry name" value="DUF1214_C_sf"/>
</dbReference>
<evidence type="ECO:0008006" key="5">
    <source>
        <dbReference type="Google" id="ProtNLM"/>
    </source>
</evidence>
<dbReference type="PANTHER" id="PTHR36509">
    <property type="entry name" value="BLL3101 PROTEIN"/>
    <property type="match status" value="1"/>
</dbReference>
<dbReference type="PANTHER" id="PTHR36509:SF2">
    <property type="entry name" value="BLL3101 PROTEIN"/>
    <property type="match status" value="1"/>
</dbReference>
<dbReference type="OrthoDB" id="9777345at2"/>
<name>A0A0E3Z1R2_9GAMM</name>
<feature type="domain" description="DUF1254" evidence="2">
    <location>
        <begin position="69"/>
        <end position="187"/>
    </location>
</feature>
<dbReference type="SUPFAM" id="SSF160935">
    <property type="entry name" value="VPA0735-like"/>
    <property type="match status" value="1"/>
</dbReference>
<dbReference type="EMBL" id="CP011144">
    <property type="protein sequence ID" value="AKC85792.1"/>
    <property type="molecule type" value="Genomic_DNA"/>
</dbReference>
<proteinExistence type="predicted"/>
<dbReference type="Gene3D" id="2.60.120.600">
    <property type="entry name" value="Domain of unknown function DUF1214, C-terminal domain"/>
    <property type="match status" value="1"/>
</dbReference>
<keyword evidence="4" id="KW-1185">Reference proteome</keyword>
<reference evidence="3 4" key="1">
    <citation type="journal article" date="2015" name="Genome Announc.">
        <title>Complete Genome Sequence of Pseudoxanthomonas suwonensis Strain J1, a Cellulose-Degrading Bacterium Isolated from Leaf- and Wood-Enriched Soil.</title>
        <authorList>
            <person name="Hou L."/>
            <person name="Jiang J."/>
            <person name="Xu Z."/>
            <person name="Zhou Y."/>
            <person name="Leung F.C."/>
        </authorList>
    </citation>
    <scope>NUCLEOTIDE SEQUENCE [LARGE SCALE GENOMIC DNA]</scope>
    <source>
        <strain evidence="3 4">J1</strain>
    </source>
</reference>
<accession>A0A0E3Z1R2</accession>
<dbReference type="KEGG" id="psuw:WQ53_02465"/>
<evidence type="ECO:0000259" key="2">
    <source>
        <dbReference type="Pfam" id="PF06863"/>
    </source>
</evidence>
<dbReference type="Pfam" id="PF06863">
    <property type="entry name" value="DUF1254"/>
    <property type="match status" value="1"/>
</dbReference>
<evidence type="ECO:0000313" key="4">
    <source>
        <dbReference type="Proteomes" id="UP000033067"/>
    </source>
</evidence>
<evidence type="ECO:0000259" key="1">
    <source>
        <dbReference type="Pfam" id="PF06742"/>
    </source>
</evidence>
<dbReference type="PATRIC" id="fig|314722.6.peg.511"/>
<protein>
    <recommendedName>
        <fullName evidence="5">DUF1254 domain-containing protein</fullName>
    </recommendedName>
</protein>
<dbReference type="InterPro" id="IPR037050">
    <property type="entry name" value="DUF1254_sf"/>
</dbReference>
<feature type="domain" description="DUF1214" evidence="1">
    <location>
        <begin position="312"/>
        <end position="424"/>
    </location>
</feature>